<organism evidence="2 3">
    <name type="scientific">Candidatus Roizmanbacteria bacterium RIFCSPHIGHO2_01_FULL_39_8</name>
    <dbReference type="NCBI Taxonomy" id="1802033"/>
    <lineage>
        <taxon>Bacteria</taxon>
        <taxon>Candidatus Roizmaniibacteriota</taxon>
    </lineage>
</organism>
<evidence type="ECO:0000313" key="2">
    <source>
        <dbReference type="EMBL" id="OGK21010.1"/>
    </source>
</evidence>
<name>A0A1F7GPR5_9BACT</name>
<proteinExistence type="predicted"/>
<sequence length="74" mass="8474">MQNMSVDSDPSRRGGSREPIHLNWFIDVWLYLLSLKSTQNQKKTGSFLPLSSQPPTRPDSQRHPFRDDFGAADD</sequence>
<feature type="compositionally biased region" description="Polar residues" evidence="1">
    <location>
        <begin position="42"/>
        <end position="54"/>
    </location>
</feature>
<dbReference type="AlphaFoldDB" id="A0A1F7GPR5"/>
<feature type="compositionally biased region" description="Basic and acidic residues" evidence="1">
    <location>
        <begin position="59"/>
        <end position="74"/>
    </location>
</feature>
<reference evidence="2 3" key="1">
    <citation type="journal article" date="2016" name="Nat. Commun.">
        <title>Thousands of microbial genomes shed light on interconnected biogeochemical processes in an aquifer system.</title>
        <authorList>
            <person name="Anantharaman K."/>
            <person name="Brown C.T."/>
            <person name="Hug L.A."/>
            <person name="Sharon I."/>
            <person name="Castelle C.J."/>
            <person name="Probst A.J."/>
            <person name="Thomas B.C."/>
            <person name="Singh A."/>
            <person name="Wilkins M.J."/>
            <person name="Karaoz U."/>
            <person name="Brodie E.L."/>
            <person name="Williams K.H."/>
            <person name="Hubbard S.S."/>
            <person name="Banfield J.F."/>
        </authorList>
    </citation>
    <scope>NUCLEOTIDE SEQUENCE [LARGE SCALE GENOMIC DNA]</scope>
</reference>
<gene>
    <name evidence="2" type="ORF">A2866_02740</name>
</gene>
<dbReference type="EMBL" id="MFZI01000023">
    <property type="protein sequence ID" value="OGK21010.1"/>
    <property type="molecule type" value="Genomic_DNA"/>
</dbReference>
<dbReference type="Proteomes" id="UP000177026">
    <property type="component" value="Unassembled WGS sequence"/>
</dbReference>
<feature type="region of interest" description="Disordered" evidence="1">
    <location>
        <begin position="42"/>
        <end position="74"/>
    </location>
</feature>
<accession>A0A1F7GPR5</accession>
<protein>
    <submittedName>
        <fullName evidence="2">Uncharacterized protein</fullName>
    </submittedName>
</protein>
<comment type="caution">
    <text evidence="2">The sequence shown here is derived from an EMBL/GenBank/DDBJ whole genome shotgun (WGS) entry which is preliminary data.</text>
</comment>
<evidence type="ECO:0000256" key="1">
    <source>
        <dbReference type="SAM" id="MobiDB-lite"/>
    </source>
</evidence>
<evidence type="ECO:0000313" key="3">
    <source>
        <dbReference type="Proteomes" id="UP000177026"/>
    </source>
</evidence>